<proteinExistence type="predicted"/>
<evidence type="ECO:0000256" key="1">
    <source>
        <dbReference type="SAM" id="Phobius"/>
    </source>
</evidence>
<organism evidence="2 3">
    <name type="scientific">Brachionus calyciflorus</name>
    <dbReference type="NCBI Taxonomy" id="104777"/>
    <lineage>
        <taxon>Eukaryota</taxon>
        <taxon>Metazoa</taxon>
        <taxon>Spiralia</taxon>
        <taxon>Gnathifera</taxon>
        <taxon>Rotifera</taxon>
        <taxon>Eurotatoria</taxon>
        <taxon>Monogononta</taxon>
        <taxon>Pseudotrocha</taxon>
        <taxon>Ploima</taxon>
        <taxon>Brachionidae</taxon>
        <taxon>Brachionus</taxon>
    </lineage>
</organism>
<dbReference type="EMBL" id="CAJNOC010006428">
    <property type="protein sequence ID" value="CAF1077764.1"/>
    <property type="molecule type" value="Genomic_DNA"/>
</dbReference>
<keyword evidence="1" id="KW-1133">Transmembrane helix</keyword>
<evidence type="ECO:0000313" key="3">
    <source>
        <dbReference type="Proteomes" id="UP000663879"/>
    </source>
</evidence>
<reference evidence="2" key="1">
    <citation type="submission" date="2021-02" db="EMBL/GenBank/DDBJ databases">
        <authorList>
            <person name="Nowell W R."/>
        </authorList>
    </citation>
    <scope>NUCLEOTIDE SEQUENCE</scope>
    <source>
        <strain evidence="2">Ploen Becks lab</strain>
    </source>
</reference>
<name>A0A814MCM4_9BILA</name>
<keyword evidence="1" id="KW-0472">Membrane</keyword>
<feature type="transmembrane region" description="Helical" evidence="1">
    <location>
        <begin position="35"/>
        <end position="57"/>
    </location>
</feature>
<keyword evidence="3" id="KW-1185">Reference proteome</keyword>
<keyword evidence="1" id="KW-0812">Transmembrane</keyword>
<feature type="non-terminal residue" evidence="2">
    <location>
        <position position="1"/>
    </location>
</feature>
<dbReference type="Proteomes" id="UP000663879">
    <property type="component" value="Unassembled WGS sequence"/>
</dbReference>
<evidence type="ECO:0000313" key="2">
    <source>
        <dbReference type="EMBL" id="CAF1077764.1"/>
    </source>
</evidence>
<gene>
    <name evidence="2" type="ORF">OXX778_LOCUS20042</name>
</gene>
<accession>A0A814MCM4</accession>
<protein>
    <submittedName>
        <fullName evidence="2">Uncharacterized protein</fullName>
    </submittedName>
</protein>
<dbReference type="AlphaFoldDB" id="A0A814MCM4"/>
<sequence>FRLQNAPNNDFTIVYELNNQLNISLPNFLYKIVELIFSSFFLTSIGIIMIGMILLVLGLTKSRKRIAVEMNNILNEEKSKNDLLAAEVRKLNNEYMDRFEKNF</sequence>
<comment type="caution">
    <text evidence="2">The sequence shown here is derived from an EMBL/GenBank/DDBJ whole genome shotgun (WGS) entry which is preliminary data.</text>
</comment>